<dbReference type="OrthoDB" id="2151789at2759"/>
<proteinExistence type="inferred from homology"/>
<dbReference type="VEuPathDB" id="FungiDB:JI435_426460"/>
<sequence>MDCNALTKAFPRMVHLSSSPEYENSTKSYFFAFENELQPAYVLVPKVAQDVVDIIKYLQNTLTGVNIAIRGGGSQASLLSLNVVSIAADEVYASIYTVLEEQGLAVVSGRVSKVGVTGDFSYFSESTGFVCDNVVNFQVVLSSGDVVQANKDSHSDLFCALKGGTNTFGTVTRFDLPAFLQGKTWGGAFYYLSATYAGIVQDFYNFASAAEPDPDAHVIAATAYSPLGPVDVVNVYYAKPSSNPPSLAPFTALQPQLANTLREDSLLGFAKELSNFSTNGDRQLFFTTSIRLDKQLIIDMKSLYDNTVESIKTVPGLVLSMVLKPLTRHMLQKSAARRPNSLGLSVDDGPMVITLLDSVYADATDDVNVINDLA</sequence>
<dbReference type="GO" id="GO:0016491">
    <property type="term" value="F:oxidoreductase activity"/>
    <property type="evidence" value="ECO:0007669"/>
    <property type="project" value="UniProtKB-KW"/>
</dbReference>
<evidence type="ECO:0000256" key="4">
    <source>
        <dbReference type="ARBA" id="ARBA00023002"/>
    </source>
</evidence>
<dbReference type="PANTHER" id="PTHR42973">
    <property type="entry name" value="BINDING OXIDOREDUCTASE, PUTATIVE (AFU_ORTHOLOGUE AFUA_1G17690)-RELATED"/>
    <property type="match status" value="1"/>
</dbReference>
<keyword evidence="6" id="KW-1185">Reference proteome</keyword>
<dbReference type="Gene3D" id="3.30.465.10">
    <property type="match status" value="1"/>
</dbReference>
<comment type="similarity">
    <text evidence="1">Belongs to the oxygen-dependent FAD-linked oxidoreductase family.</text>
</comment>
<evidence type="ECO:0000313" key="6">
    <source>
        <dbReference type="Proteomes" id="UP000663193"/>
    </source>
</evidence>
<name>A0A7U2ES99_PHANO</name>
<accession>A0A7U2ES99</accession>
<dbReference type="KEGG" id="pno:SNOG_00584"/>
<dbReference type="SUPFAM" id="SSF56176">
    <property type="entry name" value="FAD-binding/transporter-associated domain-like"/>
    <property type="match status" value="1"/>
</dbReference>
<organism evidence="5 6">
    <name type="scientific">Phaeosphaeria nodorum (strain SN15 / ATCC MYA-4574 / FGSC 10173)</name>
    <name type="common">Glume blotch fungus</name>
    <name type="synonym">Parastagonospora nodorum</name>
    <dbReference type="NCBI Taxonomy" id="321614"/>
    <lineage>
        <taxon>Eukaryota</taxon>
        <taxon>Fungi</taxon>
        <taxon>Dikarya</taxon>
        <taxon>Ascomycota</taxon>
        <taxon>Pezizomycotina</taxon>
        <taxon>Dothideomycetes</taxon>
        <taxon>Pleosporomycetidae</taxon>
        <taxon>Pleosporales</taxon>
        <taxon>Pleosporineae</taxon>
        <taxon>Phaeosphaeriaceae</taxon>
        <taxon>Parastagonospora</taxon>
    </lineage>
</organism>
<dbReference type="GO" id="GO:0050660">
    <property type="term" value="F:flavin adenine dinucleotide binding"/>
    <property type="evidence" value="ECO:0007669"/>
    <property type="project" value="InterPro"/>
</dbReference>
<dbReference type="InterPro" id="IPR016167">
    <property type="entry name" value="FAD-bd_PCMH_sub1"/>
</dbReference>
<dbReference type="RefSeq" id="XP_001791263.1">
    <property type="nucleotide sequence ID" value="XM_001791211.1"/>
</dbReference>
<protein>
    <recommendedName>
        <fullName evidence="7">FAD-binding PCMH-type domain-containing protein</fullName>
    </recommendedName>
</protein>
<dbReference type="Gene3D" id="3.30.43.10">
    <property type="entry name" value="Uridine Diphospho-n-acetylenolpyruvylglucosamine Reductase, domain 2"/>
    <property type="match status" value="1"/>
</dbReference>
<dbReference type="InterPro" id="IPR050416">
    <property type="entry name" value="FAD-linked_Oxidoreductase"/>
</dbReference>
<dbReference type="Proteomes" id="UP000663193">
    <property type="component" value="Chromosome 1"/>
</dbReference>
<evidence type="ECO:0000256" key="3">
    <source>
        <dbReference type="ARBA" id="ARBA00022827"/>
    </source>
</evidence>
<evidence type="ECO:0008006" key="7">
    <source>
        <dbReference type="Google" id="ProtNLM"/>
    </source>
</evidence>
<dbReference type="InterPro" id="IPR016169">
    <property type="entry name" value="FAD-bd_PCMH_sub2"/>
</dbReference>
<keyword evidence="2" id="KW-0285">Flavoprotein</keyword>
<evidence type="ECO:0000313" key="5">
    <source>
        <dbReference type="EMBL" id="QRC91083.1"/>
    </source>
</evidence>
<dbReference type="AlphaFoldDB" id="A0A7U2ES99"/>
<keyword evidence="3" id="KW-0274">FAD</keyword>
<dbReference type="InterPro" id="IPR036318">
    <property type="entry name" value="FAD-bd_PCMH-like_sf"/>
</dbReference>
<evidence type="ECO:0000256" key="2">
    <source>
        <dbReference type="ARBA" id="ARBA00022630"/>
    </source>
</evidence>
<dbReference type="PANTHER" id="PTHR42973:SF22">
    <property type="entry name" value="FAD-BINDING PCMH-TYPE DOMAIN-CONTAINING PROTEIN-RELATED"/>
    <property type="match status" value="1"/>
</dbReference>
<evidence type="ECO:0000256" key="1">
    <source>
        <dbReference type="ARBA" id="ARBA00005466"/>
    </source>
</evidence>
<reference evidence="6" key="1">
    <citation type="journal article" date="2021" name="BMC Genomics">
        <title>Chromosome-level genome assembly and manually-curated proteome of model necrotroph Parastagonospora nodorum Sn15 reveals a genome-wide trove of candidate effector homologs, and redundancy of virulence-related functions within an accessory chromosome.</title>
        <authorList>
            <person name="Bertazzoni S."/>
            <person name="Jones D.A.B."/>
            <person name="Phan H.T."/>
            <person name="Tan K.-C."/>
            <person name="Hane J.K."/>
        </authorList>
    </citation>
    <scope>NUCLEOTIDE SEQUENCE [LARGE SCALE GENOMIC DNA]</scope>
    <source>
        <strain evidence="6">SN15 / ATCC MYA-4574 / FGSC 10173)</strain>
    </source>
</reference>
<dbReference type="EMBL" id="CP069023">
    <property type="protein sequence ID" value="QRC91083.1"/>
    <property type="molecule type" value="Genomic_DNA"/>
</dbReference>
<gene>
    <name evidence="5" type="ORF">JI435_426460</name>
</gene>
<keyword evidence="4" id="KW-0560">Oxidoreductase</keyword>